<dbReference type="EMBL" id="CAJGYO010000017">
    <property type="protein sequence ID" value="CAD6334072.1"/>
    <property type="molecule type" value="Genomic_DNA"/>
</dbReference>
<proteinExistence type="predicted"/>
<evidence type="ECO:0000313" key="3">
    <source>
        <dbReference type="EMBL" id="CAD6334072.1"/>
    </source>
</evidence>
<dbReference type="OrthoDB" id="696502at2759"/>
<evidence type="ECO:0000313" key="4">
    <source>
        <dbReference type="Proteomes" id="UP000604825"/>
    </source>
</evidence>
<evidence type="ECO:0000256" key="1">
    <source>
        <dbReference type="SAM" id="MobiDB-lite"/>
    </source>
</evidence>
<dbReference type="Proteomes" id="UP000604825">
    <property type="component" value="Unassembled WGS sequence"/>
</dbReference>
<evidence type="ECO:0000259" key="2">
    <source>
        <dbReference type="Pfam" id="PF03732"/>
    </source>
</evidence>
<dbReference type="InterPro" id="IPR005162">
    <property type="entry name" value="Retrotrans_gag_dom"/>
</dbReference>
<dbReference type="Pfam" id="PF03732">
    <property type="entry name" value="Retrotrans_gag"/>
    <property type="match status" value="1"/>
</dbReference>
<keyword evidence="4" id="KW-1185">Reference proteome</keyword>
<accession>A0A811RVW7</accession>
<gene>
    <name evidence="3" type="ORF">NCGR_LOCUS58170</name>
</gene>
<dbReference type="AlphaFoldDB" id="A0A811RVW7"/>
<sequence length="297" mass="33826">MDAVVAKTFDEMLKRMEEFDTRSAERWERLEKKGFEDASAALQEREEAVDGRLAALEDFASSQYTAAVVADNWGTHFDSRVTDLEQRMVDIELIRLAEIRDEQDDRVEALEGAVGELQSWRPEIDGHLDDIHYEHRRLTKSPAMQPQQPPLKARQESAAAAQHPSRSLVDWPNGHRVVMTTRAPKYGSVATIIPTPANADWSTLCALVRECFCRDQHELLLRQLFNIRQTCSVQEYVDKFVDLIEQLSAYTPYPNTLSYTTRFIDGLHDDIRSVVLVQHPGDLDTACTLALLKEEAI</sequence>
<feature type="domain" description="Retrotransposon gag" evidence="2">
    <location>
        <begin position="199"/>
        <end position="268"/>
    </location>
</feature>
<organism evidence="3 4">
    <name type="scientific">Miscanthus lutarioriparius</name>
    <dbReference type="NCBI Taxonomy" id="422564"/>
    <lineage>
        <taxon>Eukaryota</taxon>
        <taxon>Viridiplantae</taxon>
        <taxon>Streptophyta</taxon>
        <taxon>Embryophyta</taxon>
        <taxon>Tracheophyta</taxon>
        <taxon>Spermatophyta</taxon>
        <taxon>Magnoliopsida</taxon>
        <taxon>Liliopsida</taxon>
        <taxon>Poales</taxon>
        <taxon>Poaceae</taxon>
        <taxon>PACMAD clade</taxon>
        <taxon>Panicoideae</taxon>
        <taxon>Andropogonodae</taxon>
        <taxon>Andropogoneae</taxon>
        <taxon>Saccharinae</taxon>
        <taxon>Miscanthus</taxon>
    </lineage>
</organism>
<feature type="region of interest" description="Disordered" evidence="1">
    <location>
        <begin position="140"/>
        <end position="165"/>
    </location>
</feature>
<reference evidence="3" key="1">
    <citation type="submission" date="2020-10" db="EMBL/GenBank/DDBJ databases">
        <authorList>
            <person name="Han B."/>
            <person name="Lu T."/>
            <person name="Zhao Q."/>
            <person name="Huang X."/>
            <person name="Zhao Y."/>
        </authorList>
    </citation>
    <scope>NUCLEOTIDE SEQUENCE</scope>
</reference>
<comment type="caution">
    <text evidence="3">The sequence shown here is derived from an EMBL/GenBank/DDBJ whole genome shotgun (WGS) entry which is preliminary data.</text>
</comment>
<protein>
    <recommendedName>
        <fullName evidence="2">Retrotransposon gag domain-containing protein</fullName>
    </recommendedName>
</protein>
<name>A0A811RVW7_9POAL</name>